<dbReference type="SUPFAM" id="SSF49464">
    <property type="entry name" value="Carboxypeptidase regulatory domain-like"/>
    <property type="match status" value="1"/>
</dbReference>
<accession>A0A7W6ETC4</accession>
<dbReference type="RefSeq" id="WP_183979117.1">
    <property type="nucleotide sequence ID" value="NZ_JACIBY010000017.1"/>
</dbReference>
<dbReference type="GO" id="GO:0006826">
    <property type="term" value="P:iron ion transport"/>
    <property type="evidence" value="ECO:0007669"/>
    <property type="project" value="UniProtKB-KW"/>
</dbReference>
<evidence type="ECO:0000256" key="8">
    <source>
        <dbReference type="ARBA" id="ARBA00023065"/>
    </source>
</evidence>
<keyword evidence="5 12" id="KW-0812">Transmembrane</keyword>
<comment type="subcellular location">
    <subcellularLocation>
        <location evidence="1 12">Cell outer membrane</location>
        <topology evidence="1 12">Multi-pass membrane protein</topology>
    </subcellularLocation>
</comment>
<evidence type="ECO:0000256" key="1">
    <source>
        <dbReference type="ARBA" id="ARBA00004571"/>
    </source>
</evidence>
<dbReference type="GO" id="GO:0009279">
    <property type="term" value="C:cell outer membrane"/>
    <property type="evidence" value="ECO:0007669"/>
    <property type="project" value="UniProtKB-SubCell"/>
</dbReference>
<comment type="caution">
    <text evidence="16">The sequence shown here is derived from an EMBL/GenBank/DDBJ whole genome shotgun (WGS) entry which is preliminary data.</text>
</comment>
<keyword evidence="4" id="KW-0410">Iron transport</keyword>
<dbReference type="SUPFAM" id="SSF56935">
    <property type="entry name" value="Porins"/>
    <property type="match status" value="1"/>
</dbReference>
<keyword evidence="16" id="KW-0675">Receptor</keyword>
<dbReference type="PANTHER" id="PTHR32552">
    <property type="entry name" value="FERRICHROME IRON RECEPTOR-RELATED"/>
    <property type="match status" value="1"/>
</dbReference>
<evidence type="ECO:0000313" key="17">
    <source>
        <dbReference type="Proteomes" id="UP000541352"/>
    </source>
</evidence>
<evidence type="ECO:0000256" key="5">
    <source>
        <dbReference type="ARBA" id="ARBA00022692"/>
    </source>
</evidence>
<dbReference type="Gene3D" id="2.40.170.20">
    <property type="entry name" value="TonB-dependent receptor, beta-barrel domain"/>
    <property type="match status" value="1"/>
</dbReference>
<gene>
    <name evidence="16" type="ORF">FHS57_005470</name>
</gene>
<name>A0A7W6ETC4_9BACT</name>
<dbReference type="InterPro" id="IPR008969">
    <property type="entry name" value="CarboxyPept-like_regulatory"/>
</dbReference>
<comment type="similarity">
    <text evidence="12 13">Belongs to the TonB-dependent receptor family.</text>
</comment>
<evidence type="ECO:0000256" key="7">
    <source>
        <dbReference type="ARBA" id="ARBA00023004"/>
    </source>
</evidence>
<dbReference type="InterPro" id="IPR012910">
    <property type="entry name" value="Plug_dom"/>
</dbReference>
<evidence type="ECO:0000256" key="13">
    <source>
        <dbReference type="RuleBase" id="RU003357"/>
    </source>
</evidence>
<keyword evidence="11 12" id="KW-0998">Cell outer membrane</keyword>
<dbReference type="InterPro" id="IPR039426">
    <property type="entry name" value="TonB-dep_rcpt-like"/>
</dbReference>
<keyword evidence="9 13" id="KW-0798">TonB box</keyword>
<dbReference type="EMBL" id="JACIBY010000017">
    <property type="protein sequence ID" value="MBB3841442.1"/>
    <property type="molecule type" value="Genomic_DNA"/>
</dbReference>
<organism evidence="16 17">
    <name type="scientific">Runella defluvii</name>
    <dbReference type="NCBI Taxonomy" id="370973"/>
    <lineage>
        <taxon>Bacteria</taxon>
        <taxon>Pseudomonadati</taxon>
        <taxon>Bacteroidota</taxon>
        <taxon>Cytophagia</taxon>
        <taxon>Cytophagales</taxon>
        <taxon>Spirosomataceae</taxon>
        <taxon>Runella</taxon>
    </lineage>
</organism>
<reference evidence="16 17" key="1">
    <citation type="submission" date="2020-08" db="EMBL/GenBank/DDBJ databases">
        <title>Genomic Encyclopedia of Type Strains, Phase IV (KMG-IV): sequencing the most valuable type-strain genomes for metagenomic binning, comparative biology and taxonomic classification.</title>
        <authorList>
            <person name="Goeker M."/>
        </authorList>
    </citation>
    <scope>NUCLEOTIDE SEQUENCE [LARGE SCALE GENOMIC DNA]</scope>
    <source>
        <strain evidence="16 17">DSM 17976</strain>
    </source>
</reference>
<dbReference type="InterPro" id="IPR036942">
    <property type="entry name" value="Beta-barrel_TonB_sf"/>
</dbReference>
<evidence type="ECO:0000256" key="4">
    <source>
        <dbReference type="ARBA" id="ARBA00022496"/>
    </source>
</evidence>
<dbReference type="AlphaFoldDB" id="A0A7W6ETC4"/>
<dbReference type="Pfam" id="PF00593">
    <property type="entry name" value="TonB_dep_Rec_b-barrel"/>
    <property type="match status" value="1"/>
</dbReference>
<evidence type="ECO:0000256" key="3">
    <source>
        <dbReference type="ARBA" id="ARBA00022452"/>
    </source>
</evidence>
<proteinExistence type="inferred from homology"/>
<feature type="domain" description="TonB-dependent receptor-like beta-barrel" evidence="14">
    <location>
        <begin position="352"/>
        <end position="759"/>
    </location>
</feature>
<feature type="domain" description="TonB-dependent receptor plug" evidence="15">
    <location>
        <begin position="119"/>
        <end position="222"/>
    </location>
</feature>
<dbReference type="PROSITE" id="PS52016">
    <property type="entry name" value="TONB_DEPENDENT_REC_3"/>
    <property type="match status" value="1"/>
</dbReference>
<evidence type="ECO:0000256" key="12">
    <source>
        <dbReference type="PROSITE-ProRule" id="PRU01360"/>
    </source>
</evidence>
<sequence length="794" mass="87511">MYPIKVTIQVLLFCILGSYAIAQTLKGTVKSTTGENVAFATITLLNSPKGTVADKNGSYQLTLTRRKYEVSVSAVGYATQIQQVTMTDKNTELNFSLNPSTQDLGEVVVTADKTEQNLLTIPIAVSSLSAKKVEDARIWELANLTAIVPNYLYSELGVAFQQIQSIRGVQVFSENPAVATYIDDVNALDIIGGGFQMADIERVEVLRGPQGTLFGRNAMGGVVNIITKKPTNRTNGFAELSLGNLGLQRYNAGFKTPIVKDKLFFGINGVYSKRNGFLKNDTTGLGKTDKNIQGARVGDEESLYGNAYLRWFPSSKFSATLNVKAQMDKSDATGFMLSVGNEKLAFANPDKIYLTRIGTHQRNIVNTSLNLKYYGSGYTLTSVSATQAIGMAYKDVDFPGYYHTFREKEIGEMLPPQKVFTQEFRINSNAVDSKLSYSAGVFYFNQTGYEPTTNLAYELAPGMYAAFRNKTVNNGLAVFGQIGYKITPSLELTAGLRYDNENRKAIFNGFGDAVFTNNVLTFVRPDSTVTGKYTAVSPKVAINYIINSKSSIYVSYTRGFRAGGVNSQRLPKGISQTFQPEFSDNFEAGLKATGMENKLRVGLTAFLINWKDLQFYNLVAPFTYARENLGDVQTRGLEFDATMIPVKNLELDASLGLNSGKYQDFKLTRVDFATMAETKIDVTGKKLANAPNHTFYLAAQYGIPLAKTAKLSLRGEYRSVGQFYTDLQNTLKQPTYSLINTRINLQVGKLNAAFWVQNLANTRYLIYGSGDTSFGRSVRMASPRTLGITLNYGF</sequence>
<keyword evidence="6" id="KW-0732">Signal</keyword>
<dbReference type="InterPro" id="IPR000531">
    <property type="entry name" value="Beta-barrel_TonB"/>
</dbReference>
<dbReference type="PANTHER" id="PTHR32552:SF81">
    <property type="entry name" value="TONB-DEPENDENT OUTER MEMBRANE RECEPTOR"/>
    <property type="match status" value="1"/>
</dbReference>
<evidence type="ECO:0000259" key="14">
    <source>
        <dbReference type="Pfam" id="PF00593"/>
    </source>
</evidence>
<dbReference type="Proteomes" id="UP000541352">
    <property type="component" value="Unassembled WGS sequence"/>
</dbReference>
<evidence type="ECO:0000256" key="9">
    <source>
        <dbReference type="ARBA" id="ARBA00023077"/>
    </source>
</evidence>
<keyword evidence="10 12" id="KW-0472">Membrane</keyword>
<dbReference type="Gene3D" id="2.60.40.1120">
    <property type="entry name" value="Carboxypeptidase-like, regulatory domain"/>
    <property type="match status" value="1"/>
</dbReference>
<dbReference type="InterPro" id="IPR010917">
    <property type="entry name" value="TonB_rcpt_CS"/>
</dbReference>
<evidence type="ECO:0000256" key="6">
    <source>
        <dbReference type="ARBA" id="ARBA00022729"/>
    </source>
</evidence>
<evidence type="ECO:0000256" key="11">
    <source>
        <dbReference type="ARBA" id="ARBA00023237"/>
    </source>
</evidence>
<dbReference type="Pfam" id="PF13715">
    <property type="entry name" value="CarbopepD_reg_2"/>
    <property type="match status" value="1"/>
</dbReference>
<keyword evidence="3 12" id="KW-1134">Transmembrane beta strand</keyword>
<keyword evidence="2 12" id="KW-0813">Transport</keyword>
<keyword evidence="7" id="KW-0408">Iron</keyword>
<evidence type="ECO:0000259" key="15">
    <source>
        <dbReference type="Pfam" id="PF07715"/>
    </source>
</evidence>
<dbReference type="Pfam" id="PF07715">
    <property type="entry name" value="Plug"/>
    <property type="match status" value="1"/>
</dbReference>
<evidence type="ECO:0000256" key="2">
    <source>
        <dbReference type="ARBA" id="ARBA00022448"/>
    </source>
</evidence>
<dbReference type="PROSITE" id="PS01156">
    <property type="entry name" value="TONB_DEPENDENT_REC_2"/>
    <property type="match status" value="1"/>
</dbReference>
<evidence type="ECO:0000313" key="16">
    <source>
        <dbReference type="EMBL" id="MBB3841442.1"/>
    </source>
</evidence>
<protein>
    <submittedName>
        <fullName evidence="16">Iron complex outermembrane receptor protein</fullName>
    </submittedName>
</protein>
<evidence type="ECO:0000256" key="10">
    <source>
        <dbReference type="ARBA" id="ARBA00023136"/>
    </source>
</evidence>
<keyword evidence="8" id="KW-0406">Ion transport</keyword>
<keyword evidence="17" id="KW-1185">Reference proteome</keyword>